<accession>A0A850HID8</accession>
<evidence type="ECO:0000313" key="14">
    <source>
        <dbReference type="EMBL" id="NVH58898.1"/>
    </source>
</evidence>
<name>A0A850HID8_9FIRM</name>
<comment type="PTM">
    <text evidence="9">Transiently phosphorylated on a His residue during the reaction cycle. Phosphorylation strongly increases the affinity for substrates and increases the rate of nicotinate D-ribonucleotide production. Dephosphorylation regenerates the low-affinity form of the enzyme, leading to product release.</text>
</comment>
<dbReference type="Pfam" id="PF17767">
    <property type="entry name" value="NAPRTase_N"/>
    <property type="match status" value="1"/>
</dbReference>
<dbReference type="NCBIfam" id="NF009131">
    <property type="entry name" value="PRK12484.1"/>
    <property type="match status" value="1"/>
</dbReference>
<dbReference type="Gene3D" id="3.20.20.70">
    <property type="entry name" value="Aldolase class I"/>
    <property type="match status" value="1"/>
</dbReference>
<dbReference type="Pfam" id="PF17956">
    <property type="entry name" value="NAPRTase_C"/>
    <property type="match status" value="1"/>
</dbReference>
<keyword evidence="7 9" id="KW-0808">Transferase</keyword>
<dbReference type="FunFam" id="3.20.20.70:FF:000076">
    <property type="entry name" value="Nicotinate phosphoribosyltransferase"/>
    <property type="match status" value="1"/>
</dbReference>
<keyword evidence="4" id="KW-0597">Phosphoprotein</keyword>
<dbReference type="InterPro" id="IPR007229">
    <property type="entry name" value="Nic_PRibTrfase-Fam"/>
</dbReference>
<sequence>MNRQDLTLLTDLYELTMMQGYYEKGQNEMVIFDVFFRQNPNNNGYSVCAGLDQVIDYIKNLNFTYEDVDYLRSLGIFKEDFLQYLSGFHFSGDIYAIPEGTVIFPKEPILKVIAPIMEAQLVETAILNILNHQCLIATKTSRVVFAANGDGIMEFGLRRAQGPDAGLYGARAAIIGGCVGTSNVLAGKLFDVPVMGTHAHSWIMSFPDEYTAFKAYADLYPDNCTLLVDTYDTLKSGVPNAIRVFKEYKESGKAFKKYGIRLDSGDLAYLSKKARKMLDDAGFSDASICASNDLDEYLLHDLKMQGAAIDSWGVGTNLITSKDCPSFGGVYKLAAIQNENGEFVPKIKISENTEKITNPGNKTIYRIYDKATGKIKADLICFADETFDASEDLLLFDPKDTWKKTRLPGGSYTMREILVPIFRNGECIYKSPSVREIAKYCAEEKSTLWEETKRLFYPHRVYVDLSTKLYNAKKDLLDQLSTEK</sequence>
<proteinExistence type="inferred from homology"/>
<dbReference type="SUPFAM" id="SSF54675">
    <property type="entry name" value="Nicotinate/Quinolinate PRTase N-terminal domain-like"/>
    <property type="match status" value="1"/>
</dbReference>
<evidence type="ECO:0000313" key="16">
    <source>
        <dbReference type="Proteomes" id="UP000701680"/>
    </source>
</evidence>
<dbReference type="InterPro" id="IPR036068">
    <property type="entry name" value="Nicotinate_pribotase-like_C"/>
</dbReference>
<evidence type="ECO:0000256" key="8">
    <source>
        <dbReference type="ARBA" id="ARBA00048668"/>
    </source>
</evidence>
<dbReference type="PIRSF" id="PIRSF000484">
    <property type="entry name" value="NAPRT"/>
    <property type="match status" value="1"/>
</dbReference>
<dbReference type="InterPro" id="IPR040727">
    <property type="entry name" value="NAPRTase_N"/>
</dbReference>
<dbReference type="Pfam" id="PF04095">
    <property type="entry name" value="NAPRTase"/>
    <property type="match status" value="1"/>
</dbReference>
<dbReference type="GO" id="GO:0034355">
    <property type="term" value="P:NAD+ biosynthetic process via the salvage pathway"/>
    <property type="evidence" value="ECO:0007669"/>
    <property type="project" value="TreeGrafter"/>
</dbReference>
<comment type="pathway">
    <text evidence="1 9">Cofactor biosynthesis; NAD(+) biosynthesis; nicotinate D-ribonucleotide from nicotinate: step 1/1.</text>
</comment>
<protein>
    <recommendedName>
        <fullName evidence="3 9">Nicotinate phosphoribosyltransferase</fullName>
        <ecNumber evidence="3 9">6.3.4.21</ecNumber>
    </recommendedName>
</protein>
<dbReference type="NCBIfam" id="NF006695">
    <property type="entry name" value="PRK09243.1-2"/>
    <property type="match status" value="1"/>
</dbReference>
<dbReference type="UniPathway" id="UPA00253">
    <property type="reaction ID" value="UER00457"/>
</dbReference>
<organism evidence="14 15">
    <name type="scientific">Dorea phocaeensis</name>
    <dbReference type="NCBI Taxonomy" id="2040291"/>
    <lineage>
        <taxon>Bacteria</taxon>
        <taxon>Bacillati</taxon>
        <taxon>Bacillota</taxon>
        <taxon>Clostridia</taxon>
        <taxon>Lachnospirales</taxon>
        <taxon>Lachnospiraceae</taxon>
        <taxon>Dorea</taxon>
    </lineage>
</organism>
<evidence type="ECO:0000256" key="1">
    <source>
        <dbReference type="ARBA" id="ARBA00004952"/>
    </source>
</evidence>
<evidence type="ECO:0000256" key="2">
    <source>
        <dbReference type="ARBA" id="ARBA00010897"/>
    </source>
</evidence>
<evidence type="ECO:0000256" key="6">
    <source>
        <dbReference type="ARBA" id="ARBA00022642"/>
    </source>
</evidence>
<dbReference type="AlphaFoldDB" id="A0A850HID8"/>
<dbReference type="GO" id="GO:0047280">
    <property type="term" value="F:nicotinamide phosphoribosyltransferase activity"/>
    <property type="evidence" value="ECO:0007669"/>
    <property type="project" value="UniProtKB-ARBA"/>
</dbReference>
<dbReference type="InterPro" id="IPR006405">
    <property type="entry name" value="Nic_PRibTrfase_pncB"/>
</dbReference>
<feature type="domain" description="Nicotinate phosphoribosyltransferase N-terminal" evidence="11">
    <location>
        <begin position="8"/>
        <end position="131"/>
    </location>
</feature>
<evidence type="ECO:0000256" key="7">
    <source>
        <dbReference type="ARBA" id="ARBA00022679"/>
    </source>
</evidence>
<dbReference type="RefSeq" id="WP_173814917.1">
    <property type="nucleotide sequence ID" value="NZ_JAAITX010000006.1"/>
</dbReference>
<comment type="catalytic activity">
    <reaction evidence="8 9">
        <text>5-phospho-alpha-D-ribose 1-diphosphate + nicotinate + ATP + H2O = nicotinate beta-D-ribonucleotide + ADP + phosphate + diphosphate</text>
        <dbReference type="Rhea" id="RHEA:36163"/>
        <dbReference type="ChEBI" id="CHEBI:15377"/>
        <dbReference type="ChEBI" id="CHEBI:30616"/>
        <dbReference type="ChEBI" id="CHEBI:32544"/>
        <dbReference type="ChEBI" id="CHEBI:33019"/>
        <dbReference type="ChEBI" id="CHEBI:43474"/>
        <dbReference type="ChEBI" id="CHEBI:57502"/>
        <dbReference type="ChEBI" id="CHEBI:58017"/>
        <dbReference type="ChEBI" id="CHEBI:456216"/>
        <dbReference type="EC" id="6.3.4.21"/>
    </reaction>
</comment>
<dbReference type="EMBL" id="JAAIUO010000006">
    <property type="protein sequence ID" value="NSK15125.1"/>
    <property type="molecule type" value="Genomic_DNA"/>
</dbReference>
<dbReference type="NCBIfam" id="TIGR01513">
    <property type="entry name" value="NAPRTase_put"/>
    <property type="match status" value="1"/>
</dbReference>
<keyword evidence="5 9" id="KW-0436">Ligase</keyword>
<evidence type="ECO:0000259" key="10">
    <source>
        <dbReference type="Pfam" id="PF04095"/>
    </source>
</evidence>
<reference evidence="14" key="2">
    <citation type="submission" date="2020-02" db="EMBL/GenBank/DDBJ databases">
        <authorList>
            <person name="Littmann E."/>
            <person name="Sorbara M."/>
        </authorList>
    </citation>
    <scope>NUCLEOTIDE SEQUENCE</scope>
    <source>
        <strain evidence="14">MSK.17.11</strain>
        <strain evidence="13">MSK.17.38</strain>
    </source>
</reference>
<dbReference type="GO" id="GO:0005829">
    <property type="term" value="C:cytosol"/>
    <property type="evidence" value="ECO:0007669"/>
    <property type="project" value="TreeGrafter"/>
</dbReference>
<comment type="caution">
    <text evidence="14">The sequence shown here is derived from an EMBL/GenBank/DDBJ whole genome shotgun (WGS) entry which is preliminary data.</text>
</comment>
<evidence type="ECO:0000256" key="9">
    <source>
        <dbReference type="RuleBase" id="RU365100"/>
    </source>
</evidence>
<dbReference type="PANTHER" id="PTHR11098:SF1">
    <property type="entry name" value="NICOTINATE PHOSPHORIBOSYLTRANSFERASE"/>
    <property type="match status" value="1"/>
</dbReference>
<dbReference type="Proteomes" id="UP000528555">
    <property type="component" value="Unassembled WGS sequence"/>
</dbReference>
<evidence type="ECO:0000313" key="13">
    <source>
        <dbReference type="EMBL" id="NSK15125.1"/>
    </source>
</evidence>
<keyword evidence="14" id="KW-0328">Glycosyltransferase</keyword>
<evidence type="ECO:0000256" key="4">
    <source>
        <dbReference type="ARBA" id="ARBA00022553"/>
    </source>
</evidence>
<dbReference type="Proteomes" id="UP000701680">
    <property type="component" value="Unassembled WGS sequence"/>
</dbReference>
<keyword evidence="6 9" id="KW-0662">Pyridine nucleotide biosynthesis</keyword>
<evidence type="ECO:0000259" key="12">
    <source>
        <dbReference type="Pfam" id="PF17956"/>
    </source>
</evidence>
<feature type="domain" description="Nicotinate/nicotinamide phosphoribosyltransferase" evidence="10">
    <location>
        <begin position="152"/>
        <end position="332"/>
    </location>
</feature>
<dbReference type="EC" id="6.3.4.21" evidence="3 9"/>
<dbReference type="PANTHER" id="PTHR11098">
    <property type="entry name" value="NICOTINATE PHOSPHORIBOSYLTRANSFERASE"/>
    <property type="match status" value="1"/>
</dbReference>
<dbReference type="InterPro" id="IPR041619">
    <property type="entry name" value="NAPRTase_C"/>
</dbReference>
<dbReference type="InterPro" id="IPR041525">
    <property type="entry name" value="N/Namide_PRibTrfase"/>
</dbReference>
<dbReference type="GO" id="GO:0004516">
    <property type="term" value="F:nicotinate phosphoribosyltransferase activity"/>
    <property type="evidence" value="ECO:0007669"/>
    <property type="project" value="UniProtKB-UniRule"/>
</dbReference>
<evidence type="ECO:0000259" key="11">
    <source>
        <dbReference type="Pfam" id="PF17767"/>
    </source>
</evidence>
<reference evidence="15 16" key="1">
    <citation type="journal article" date="2020" name="Cell Host Microbe">
        <title>Functional and Genomic Variation between Human-Derived Isolates of Lachnospiraceae Reveals Inter- and Intra-Species Diversity.</title>
        <authorList>
            <person name="Sorbara M.T."/>
            <person name="Littmann E.R."/>
            <person name="Fontana E."/>
            <person name="Moody T.U."/>
            <person name="Kohout C.E."/>
            <person name="Gjonbalaj M."/>
            <person name="Eaton V."/>
            <person name="Seok R."/>
            <person name="Leiner I.M."/>
            <person name="Pamer E.G."/>
        </authorList>
    </citation>
    <scope>NUCLEOTIDE SEQUENCE [LARGE SCALE GENOMIC DNA]</scope>
    <source>
        <strain evidence="14 15">MSK.17.11</strain>
        <strain evidence="13 16">MSK.17.38</strain>
    </source>
</reference>
<evidence type="ECO:0000256" key="5">
    <source>
        <dbReference type="ARBA" id="ARBA00022598"/>
    </source>
</evidence>
<evidence type="ECO:0000256" key="3">
    <source>
        <dbReference type="ARBA" id="ARBA00013236"/>
    </source>
</evidence>
<gene>
    <name evidence="14" type="ORF">G5A66_09625</name>
    <name evidence="13" type="ORF">G5A75_09650</name>
</gene>
<dbReference type="Gene3D" id="3.20.140.10">
    <property type="entry name" value="nicotinate phosphoribosyltransferase"/>
    <property type="match status" value="1"/>
</dbReference>
<dbReference type="InterPro" id="IPR013785">
    <property type="entry name" value="Aldolase_TIM"/>
</dbReference>
<comment type="similarity">
    <text evidence="2 9">Belongs to the NAPRTase family.</text>
</comment>
<dbReference type="EMBL" id="JAAITX010000006">
    <property type="protein sequence ID" value="NVH58898.1"/>
    <property type="molecule type" value="Genomic_DNA"/>
</dbReference>
<comment type="function">
    <text evidence="9">Catalyzes the first step in the biosynthesis of NAD from nicotinic acid, the ATP-dependent synthesis of beta-nicotinate D-ribonucleotide from nicotinate and 5-phospho-D-ribose 1-phosphate.</text>
</comment>
<feature type="domain" description="Nicotinate phosphoribosyltransferase C-terminal" evidence="12">
    <location>
        <begin position="361"/>
        <end position="473"/>
    </location>
</feature>
<keyword evidence="15" id="KW-1185">Reference proteome</keyword>
<dbReference type="CDD" id="cd01570">
    <property type="entry name" value="NAPRTase_A"/>
    <property type="match status" value="1"/>
</dbReference>
<evidence type="ECO:0000313" key="15">
    <source>
        <dbReference type="Proteomes" id="UP000528555"/>
    </source>
</evidence>
<dbReference type="SUPFAM" id="SSF51690">
    <property type="entry name" value="Nicotinate/Quinolinate PRTase C-terminal domain-like"/>
    <property type="match status" value="1"/>
</dbReference>